<evidence type="ECO:0000313" key="2">
    <source>
        <dbReference type="EMBL" id="AWH86439.1"/>
    </source>
</evidence>
<protein>
    <submittedName>
        <fullName evidence="2">Uncharacterized protein</fullName>
    </submittedName>
</protein>
<dbReference type="OrthoDB" id="1120881at2"/>
<dbReference type="RefSeq" id="WP_108779162.1">
    <property type="nucleotide sequence ID" value="NZ_CP029186.1"/>
</dbReference>
<feature type="transmembrane region" description="Helical" evidence="1">
    <location>
        <begin position="112"/>
        <end position="132"/>
    </location>
</feature>
<dbReference type="Proteomes" id="UP000244929">
    <property type="component" value="Chromosome"/>
</dbReference>
<sequence>MKEQQDLIRDISEIRSMMERSTKFLSLSGWAGIMAGVYALAGAFTAYKVFDFNPDEIVYSSSSRGEVATVLVKVFLLAVAILVLAIGTAFYFSNRKAQKRNETMWNATSRRLLINMSVPLITGGLLALVMLSKGLVGLIAPITLIFYGLSLFVASRYTYEDIKILGLVQVALGLASSYFIGYGLIFWALGFGVAHIVYGIYIHVKYDR</sequence>
<keyword evidence="1" id="KW-0812">Transmembrane</keyword>
<proteinExistence type="predicted"/>
<keyword evidence="3" id="KW-1185">Reference proteome</keyword>
<organism evidence="2 3">
    <name type="scientific">Flavobacterium album</name>
    <dbReference type="NCBI Taxonomy" id="2175091"/>
    <lineage>
        <taxon>Bacteria</taxon>
        <taxon>Pseudomonadati</taxon>
        <taxon>Bacteroidota</taxon>
        <taxon>Flavobacteriia</taxon>
        <taxon>Flavobacteriales</taxon>
        <taxon>Flavobacteriaceae</taxon>
        <taxon>Flavobacterium</taxon>
    </lineage>
</organism>
<keyword evidence="1" id="KW-1133">Transmembrane helix</keyword>
<name>A0A2S1R1I3_9FLAO</name>
<feature type="transmembrane region" description="Helical" evidence="1">
    <location>
        <begin position="186"/>
        <end position="204"/>
    </location>
</feature>
<evidence type="ECO:0000313" key="3">
    <source>
        <dbReference type="Proteomes" id="UP000244929"/>
    </source>
</evidence>
<evidence type="ECO:0000256" key="1">
    <source>
        <dbReference type="SAM" id="Phobius"/>
    </source>
</evidence>
<gene>
    <name evidence="2" type="ORF">HYN59_15580</name>
</gene>
<dbReference type="KEGG" id="falb:HYN59_15580"/>
<dbReference type="EMBL" id="CP029186">
    <property type="protein sequence ID" value="AWH86439.1"/>
    <property type="molecule type" value="Genomic_DNA"/>
</dbReference>
<accession>A0A2S1R1I3</accession>
<feature type="transmembrane region" description="Helical" evidence="1">
    <location>
        <begin position="24"/>
        <end position="47"/>
    </location>
</feature>
<dbReference type="AlphaFoldDB" id="A0A2S1R1I3"/>
<keyword evidence="1" id="KW-0472">Membrane</keyword>
<feature type="transmembrane region" description="Helical" evidence="1">
    <location>
        <begin position="67"/>
        <end position="92"/>
    </location>
</feature>
<feature type="transmembrane region" description="Helical" evidence="1">
    <location>
        <begin position="138"/>
        <end position="155"/>
    </location>
</feature>
<reference evidence="2 3" key="1">
    <citation type="submission" date="2018-04" db="EMBL/GenBank/DDBJ databases">
        <title>Genome sequencing of Flavobacterium sp. HYN0059.</title>
        <authorList>
            <person name="Yi H."/>
            <person name="Baek C."/>
        </authorList>
    </citation>
    <scope>NUCLEOTIDE SEQUENCE [LARGE SCALE GENOMIC DNA]</scope>
    <source>
        <strain evidence="2 3">HYN0059</strain>
    </source>
</reference>
<feature type="transmembrane region" description="Helical" evidence="1">
    <location>
        <begin position="162"/>
        <end position="180"/>
    </location>
</feature>